<dbReference type="Proteomes" id="UP000463939">
    <property type="component" value="Chromosome"/>
</dbReference>
<evidence type="ECO:0000313" key="3">
    <source>
        <dbReference type="Proteomes" id="UP000463939"/>
    </source>
</evidence>
<dbReference type="KEGG" id="sniv:SFSGTM_12100"/>
<organism evidence="2 3">
    <name type="scientific">Sulfuriferula nivalis</name>
    <dbReference type="NCBI Taxonomy" id="2675298"/>
    <lineage>
        <taxon>Bacteria</taxon>
        <taxon>Pseudomonadati</taxon>
        <taxon>Pseudomonadota</taxon>
        <taxon>Betaproteobacteria</taxon>
        <taxon>Nitrosomonadales</taxon>
        <taxon>Sulfuricellaceae</taxon>
        <taxon>Sulfuriferula</taxon>
    </lineage>
</organism>
<feature type="region of interest" description="Disordered" evidence="1">
    <location>
        <begin position="59"/>
        <end position="93"/>
    </location>
</feature>
<evidence type="ECO:0000256" key="1">
    <source>
        <dbReference type="SAM" id="MobiDB-lite"/>
    </source>
</evidence>
<gene>
    <name evidence="2" type="ORF">SFSGTM_12100</name>
</gene>
<keyword evidence="3" id="KW-1185">Reference proteome</keyword>
<name>A0A809S8W6_9PROT</name>
<dbReference type="RefSeq" id="WP_162084428.1">
    <property type="nucleotide sequence ID" value="NZ_AP021881.1"/>
</dbReference>
<sequence length="401" mass="43777">MRKIELTLIAVLASTLVLTALACGPDFKLLLPGRAAVLADPATGGNFYADAMHLLDGTDSTKNLPPVTGTNEVSSSENSTTTDEQPNPQSEKILDASGDETYRKLADKPEADRLYAAAATDFHLQHYTSAAERFHKILNLPDKSGDSRVVWAAFMLGRIALVQIRDIKPDSQLLLQADQYFVMTRKLASQGKADPLQLALESYGEQARTHLLTAGYPSLADGSSKEVAANVVQAVHLYSMQSRLGGDGILSLRDVSRWLFKNQNLLSLTAEDNETRKLLISYVVDFVEPGDAFGRETAKPEQADKMSALLEISEQQLRQKNFDGADNLAVMAYAMGRYEDAAKFAKHANSPRAEWLKAKLAIQRGDMDAAAQRIRLDCDREASHNLNRLLDKPGMAGAGVA</sequence>
<accession>A0A809S8W6</accession>
<dbReference type="AlphaFoldDB" id="A0A809S8W6"/>
<dbReference type="PROSITE" id="PS51257">
    <property type="entry name" value="PROKAR_LIPOPROTEIN"/>
    <property type="match status" value="1"/>
</dbReference>
<evidence type="ECO:0000313" key="2">
    <source>
        <dbReference type="EMBL" id="BBP00502.1"/>
    </source>
</evidence>
<protein>
    <submittedName>
        <fullName evidence="2">Uncharacterized protein</fullName>
    </submittedName>
</protein>
<reference evidence="3" key="1">
    <citation type="submission" date="2019-11" db="EMBL/GenBank/DDBJ databases">
        <title>Isolation and characterization of a novel species in the genus Sulfuriferula.</title>
        <authorList>
            <person name="Mochizuki J."/>
            <person name="Kojima H."/>
            <person name="Fukui M."/>
        </authorList>
    </citation>
    <scope>NUCLEOTIDE SEQUENCE [LARGE SCALE GENOMIC DNA]</scope>
    <source>
        <strain evidence="3">SGTM</strain>
    </source>
</reference>
<proteinExistence type="predicted"/>
<feature type="compositionally biased region" description="Low complexity" evidence="1">
    <location>
        <begin position="70"/>
        <end position="82"/>
    </location>
</feature>
<dbReference type="EMBL" id="AP021881">
    <property type="protein sequence ID" value="BBP00502.1"/>
    <property type="molecule type" value="Genomic_DNA"/>
</dbReference>